<organism evidence="2 3">
    <name type="scientific">Sphingobium subterraneum</name>
    <dbReference type="NCBI Taxonomy" id="627688"/>
    <lineage>
        <taxon>Bacteria</taxon>
        <taxon>Pseudomonadati</taxon>
        <taxon>Pseudomonadota</taxon>
        <taxon>Alphaproteobacteria</taxon>
        <taxon>Sphingomonadales</taxon>
        <taxon>Sphingomonadaceae</taxon>
        <taxon>Sphingobium</taxon>
    </lineage>
</organism>
<dbReference type="RefSeq" id="WP_184080691.1">
    <property type="nucleotide sequence ID" value="NZ_JACIJP010000003.1"/>
</dbReference>
<proteinExistence type="predicted"/>
<name>A0A841J1F6_9SPHN</name>
<reference evidence="2 3" key="1">
    <citation type="submission" date="2020-08" db="EMBL/GenBank/DDBJ databases">
        <title>Genomic Encyclopedia of Type Strains, Phase IV (KMG-IV): sequencing the most valuable type-strain genomes for metagenomic binning, comparative biology and taxonomic classification.</title>
        <authorList>
            <person name="Goeker M."/>
        </authorList>
    </citation>
    <scope>NUCLEOTIDE SEQUENCE [LARGE SCALE GENOMIC DNA]</scope>
    <source>
        <strain evidence="2 3">DSM 102255</strain>
    </source>
</reference>
<comment type="caution">
    <text evidence="2">The sequence shown here is derived from an EMBL/GenBank/DDBJ whole genome shotgun (WGS) entry which is preliminary data.</text>
</comment>
<evidence type="ECO:0000313" key="3">
    <source>
        <dbReference type="Proteomes" id="UP000552700"/>
    </source>
</evidence>
<feature type="region of interest" description="Disordered" evidence="1">
    <location>
        <begin position="1"/>
        <end position="21"/>
    </location>
</feature>
<dbReference type="Proteomes" id="UP000552700">
    <property type="component" value="Unassembled WGS sequence"/>
</dbReference>
<evidence type="ECO:0000256" key="1">
    <source>
        <dbReference type="SAM" id="MobiDB-lite"/>
    </source>
</evidence>
<protein>
    <submittedName>
        <fullName evidence="2">Uncharacterized protein</fullName>
    </submittedName>
</protein>
<dbReference type="AlphaFoldDB" id="A0A841J1F6"/>
<evidence type="ECO:0000313" key="2">
    <source>
        <dbReference type="EMBL" id="MBB6124534.1"/>
    </source>
</evidence>
<dbReference type="EMBL" id="JACIJP010000003">
    <property type="protein sequence ID" value="MBB6124534.1"/>
    <property type="molecule type" value="Genomic_DNA"/>
</dbReference>
<accession>A0A841J1F6</accession>
<sequence length="126" mass="13458">MVDQVAPSASPGEPAAPASEASLIERLARHLSAGKPDDWRSFVGDVASLLALMKEPDPAMRAAGDASVWRAMIDAALENRWQLTYALSVQEDSVSHGSDEEGDVRIGNAAQIGRKRSWVHVNPDGP</sequence>
<keyword evidence="3" id="KW-1185">Reference proteome</keyword>
<gene>
    <name evidence="2" type="ORF">FHS92_002279</name>
</gene>